<dbReference type="Proteomes" id="UP000271700">
    <property type="component" value="Unassembled WGS sequence"/>
</dbReference>
<sequence length="378" mass="42927">MRHSTFGSDRFQRNLEHRAQRKTALTVLAVDDDPDILKLLQSALPELENCNVAAASSADEALGMIEAAESPFDCLLVDIQMPGTSGIELLSQIRNLPENLETPVIMLTALDDRQNIEKAFLEGAFDYVTKPFDFFELRSRMNAAHLLMMERKKTQSSSASIENLRSELDFNQKFNFKDPLSIDEQEQCLGYVEFDNYVEQLSRRRRFDTWVTAIKFRDAEYHFDLGNFGDFRRSVSDIGFCIERTTQAAGGIYSYRGSGTFLVVTHGRERTQNIPTEAFLNQELGTVLSNRCASVHLKVVKGTPVSLRSFTKVGAFASLDMAIKKVNHREANLRKGLVTTSSTFSEPTPDRKEMVNDRLFDVVLRELYGDNTYLTRRQ</sequence>
<accession>A0A497ZXA7</accession>
<evidence type="ECO:0000313" key="5">
    <source>
        <dbReference type="Proteomes" id="UP000271700"/>
    </source>
</evidence>
<keyword evidence="1 2" id="KW-0597">Phosphoprotein</keyword>
<protein>
    <submittedName>
        <fullName evidence="4">Response regulator receiver domain-containing protein</fullName>
    </submittedName>
</protein>
<dbReference type="InterPro" id="IPR011006">
    <property type="entry name" value="CheY-like_superfamily"/>
</dbReference>
<evidence type="ECO:0000256" key="2">
    <source>
        <dbReference type="PROSITE-ProRule" id="PRU00169"/>
    </source>
</evidence>
<feature type="domain" description="Response regulatory" evidence="3">
    <location>
        <begin position="26"/>
        <end position="145"/>
    </location>
</feature>
<organism evidence="4 5">
    <name type="scientific">Ruegeria conchae</name>
    <dbReference type="NCBI Taxonomy" id="981384"/>
    <lineage>
        <taxon>Bacteria</taxon>
        <taxon>Pseudomonadati</taxon>
        <taxon>Pseudomonadota</taxon>
        <taxon>Alphaproteobacteria</taxon>
        <taxon>Rhodobacterales</taxon>
        <taxon>Roseobacteraceae</taxon>
        <taxon>Ruegeria</taxon>
    </lineage>
</organism>
<proteinExistence type="predicted"/>
<dbReference type="EMBL" id="RCCT01000001">
    <property type="protein sequence ID" value="RLK10255.1"/>
    <property type="molecule type" value="Genomic_DNA"/>
</dbReference>
<dbReference type="Pfam" id="PF00072">
    <property type="entry name" value="Response_reg"/>
    <property type="match status" value="1"/>
</dbReference>
<dbReference type="GO" id="GO:0000160">
    <property type="term" value="P:phosphorelay signal transduction system"/>
    <property type="evidence" value="ECO:0007669"/>
    <property type="project" value="InterPro"/>
</dbReference>
<dbReference type="RefSeq" id="WP_010439347.1">
    <property type="nucleotide sequence ID" value="NZ_AEYW01000006.1"/>
</dbReference>
<dbReference type="PROSITE" id="PS50110">
    <property type="entry name" value="RESPONSE_REGULATORY"/>
    <property type="match status" value="1"/>
</dbReference>
<dbReference type="SMART" id="SM00448">
    <property type="entry name" value="REC"/>
    <property type="match status" value="1"/>
</dbReference>
<reference evidence="4 5" key="1">
    <citation type="submission" date="2018-10" db="EMBL/GenBank/DDBJ databases">
        <title>Genomic Encyclopedia of Archaeal and Bacterial Type Strains, Phase II (KMG-II): from individual species to whole genera.</title>
        <authorList>
            <person name="Goeker M."/>
        </authorList>
    </citation>
    <scope>NUCLEOTIDE SEQUENCE [LARGE SCALE GENOMIC DNA]</scope>
    <source>
        <strain evidence="4 5">DSM 29317</strain>
    </source>
</reference>
<dbReference type="OrthoDB" id="7326651at2"/>
<evidence type="ECO:0000313" key="4">
    <source>
        <dbReference type="EMBL" id="RLK10255.1"/>
    </source>
</evidence>
<feature type="modified residue" description="4-aspartylphosphate" evidence="2">
    <location>
        <position position="78"/>
    </location>
</feature>
<dbReference type="AlphaFoldDB" id="A0A497ZXA7"/>
<evidence type="ECO:0000256" key="1">
    <source>
        <dbReference type="ARBA" id="ARBA00022553"/>
    </source>
</evidence>
<gene>
    <name evidence="4" type="ORF">CLV75_0223</name>
</gene>
<dbReference type="InterPro" id="IPR050595">
    <property type="entry name" value="Bact_response_regulator"/>
</dbReference>
<dbReference type="InterPro" id="IPR001789">
    <property type="entry name" value="Sig_transdc_resp-reg_receiver"/>
</dbReference>
<keyword evidence="5" id="KW-1185">Reference proteome</keyword>
<dbReference type="SUPFAM" id="SSF52172">
    <property type="entry name" value="CheY-like"/>
    <property type="match status" value="1"/>
</dbReference>
<dbReference type="PANTHER" id="PTHR44591">
    <property type="entry name" value="STRESS RESPONSE REGULATOR PROTEIN 1"/>
    <property type="match status" value="1"/>
</dbReference>
<dbReference type="Gene3D" id="3.40.50.2300">
    <property type="match status" value="1"/>
</dbReference>
<dbReference type="PANTHER" id="PTHR44591:SF3">
    <property type="entry name" value="RESPONSE REGULATORY DOMAIN-CONTAINING PROTEIN"/>
    <property type="match status" value="1"/>
</dbReference>
<name>A0A497ZXA7_9RHOB</name>
<dbReference type="STRING" id="981384.GCA_000192475_02895"/>
<comment type="caution">
    <text evidence="4">The sequence shown here is derived from an EMBL/GenBank/DDBJ whole genome shotgun (WGS) entry which is preliminary data.</text>
</comment>
<evidence type="ECO:0000259" key="3">
    <source>
        <dbReference type="PROSITE" id="PS50110"/>
    </source>
</evidence>